<evidence type="ECO:0000313" key="1">
    <source>
        <dbReference type="EnsemblPlants" id="OMERI02G15320.1"/>
    </source>
</evidence>
<name>A0A0E0CK18_9ORYZ</name>
<dbReference type="AlphaFoldDB" id="A0A0E0CK18"/>
<proteinExistence type="predicted"/>
<evidence type="ECO:0000313" key="2">
    <source>
        <dbReference type="Proteomes" id="UP000008021"/>
    </source>
</evidence>
<dbReference type="HOGENOM" id="CLU_160300_0_0_1"/>
<protein>
    <submittedName>
        <fullName evidence="1">Uncharacterized protein</fullName>
    </submittedName>
</protein>
<reference evidence="1" key="2">
    <citation type="submission" date="2018-05" db="EMBL/GenBank/DDBJ databases">
        <title>OmerRS3 (Oryza meridionalis Reference Sequence Version 3).</title>
        <authorList>
            <person name="Zhang J."/>
            <person name="Kudrna D."/>
            <person name="Lee S."/>
            <person name="Talag J."/>
            <person name="Welchert J."/>
            <person name="Wing R.A."/>
        </authorList>
    </citation>
    <scope>NUCLEOTIDE SEQUENCE [LARGE SCALE GENOMIC DNA]</scope>
    <source>
        <strain evidence="1">cv. OR44</strain>
    </source>
</reference>
<dbReference type="Gramene" id="OMERI02G15320.1">
    <property type="protein sequence ID" value="OMERI02G15320.1"/>
    <property type="gene ID" value="OMERI02G15320"/>
</dbReference>
<organism evidence="1">
    <name type="scientific">Oryza meridionalis</name>
    <dbReference type="NCBI Taxonomy" id="40149"/>
    <lineage>
        <taxon>Eukaryota</taxon>
        <taxon>Viridiplantae</taxon>
        <taxon>Streptophyta</taxon>
        <taxon>Embryophyta</taxon>
        <taxon>Tracheophyta</taxon>
        <taxon>Spermatophyta</taxon>
        <taxon>Magnoliopsida</taxon>
        <taxon>Liliopsida</taxon>
        <taxon>Poales</taxon>
        <taxon>Poaceae</taxon>
        <taxon>BOP clade</taxon>
        <taxon>Oryzoideae</taxon>
        <taxon>Oryzeae</taxon>
        <taxon>Oryzinae</taxon>
        <taxon>Oryza</taxon>
    </lineage>
</organism>
<sequence>MKVVCYFSFACRLYDMNENMMDGCYCATSSPTLYHAATPFHDSIVDYRSPPGCPLHYLSQDADQPLHPYSKIQQSHQDPRTVPYDVRAFICGRLEVNGKVHRVNSLVLKRRETLEKNLERKTRR</sequence>
<dbReference type="Proteomes" id="UP000008021">
    <property type="component" value="Chromosome 2"/>
</dbReference>
<reference evidence="1" key="1">
    <citation type="submission" date="2015-04" db="UniProtKB">
        <authorList>
            <consortium name="EnsemblPlants"/>
        </authorList>
    </citation>
    <scope>IDENTIFICATION</scope>
</reference>
<dbReference type="EnsemblPlants" id="OMERI02G15320.1">
    <property type="protein sequence ID" value="OMERI02G15320.1"/>
    <property type="gene ID" value="OMERI02G15320"/>
</dbReference>
<accession>A0A0E0CK18</accession>
<keyword evidence="2" id="KW-1185">Reference proteome</keyword>